<gene>
    <name evidence="1" type="ORF">ENSA5_29820</name>
</gene>
<reference evidence="1 2" key="1">
    <citation type="submission" date="2018-03" db="EMBL/GenBank/DDBJ databases">
        <title>Draft Genome Sequences of the Obligatory Marine Myxobacteria Enhygromyxa salina SWB005.</title>
        <authorList>
            <person name="Poehlein A."/>
            <person name="Moghaddam J.A."/>
            <person name="Harms H."/>
            <person name="Alanjari M."/>
            <person name="Koenig G.M."/>
            <person name="Daniel R."/>
            <person name="Schaeberle T.F."/>
        </authorList>
    </citation>
    <scope>NUCLEOTIDE SEQUENCE [LARGE SCALE GENOMIC DNA]</scope>
    <source>
        <strain evidence="1 2">SWB005</strain>
    </source>
</reference>
<evidence type="ECO:0000313" key="1">
    <source>
        <dbReference type="EMBL" id="PRP98512.1"/>
    </source>
</evidence>
<sequence length="199" mass="21938">MYQPGQSPFHTRGTTYMGIRDYAVKRVPGGMAQLGDALPDAAYRAFSSQMFVGIGWYDALPIRTLTEAVAKLEGKTWADSVRSGSMDVARRDLNIFRRVLFKAVSPERVVERLQAATMQHFNFGETEIVESEVGHSAAIFHGVPEPVGEWFLTMLQGYASVLITTAGGHDPVITGEVVLAGHRDGVDLVDVNVDLRWNR</sequence>
<protein>
    <submittedName>
        <fullName evidence="1">Uncharacterized protein</fullName>
    </submittedName>
</protein>
<keyword evidence="2" id="KW-1185">Reference proteome</keyword>
<comment type="caution">
    <text evidence="1">The sequence shown here is derived from an EMBL/GenBank/DDBJ whole genome shotgun (WGS) entry which is preliminary data.</text>
</comment>
<accession>A0A2S9Y075</accession>
<evidence type="ECO:0000313" key="2">
    <source>
        <dbReference type="Proteomes" id="UP000237968"/>
    </source>
</evidence>
<dbReference type="Proteomes" id="UP000237968">
    <property type="component" value="Unassembled WGS sequence"/>
</dbReference>
<organism evidence="1 2">
    <name type="scientific">Enhygromyxa salina</name>
    <dbReference type="NCBI Taxonomy" id="215803"/>
    <lineage>
        <taxon>Bacteria</taxon>
        <taxon>Pseudomonadati</taxon>
        <taxon>Myxococcota</taxon>
        <taxon>Polyangia</taxon>
        <taxon>Nannocystales</taxon>
        <taxon>Nannocystaceae</taxon>
        <taxon>Enhygromyxa</taxon>
    </lineage>
</organism>
<name>A0A2S9Y075_9BACT</name>
<proteinExistence type="predicted"/>
<dbReference type="AlphaFoldDB" id="A0A2S9Y075"/>
<dbReference type="RefSeq" id="WP_146155717.1">
    <property type="nucleotide sequence ID" value="NZ_PVNK01000145.1"/>
</dbReference>
<dbReference type="OrthoDB" id="5510614at2"/>
<dbReference type="EMBL" id="PVNK01000145">
    <property type="protein sequence ID" value="PRP98512.1"/>
    <property type="molecule type" value="Genomic_DNA"/>
</dbReference>